<dbReference type="KEGG" id="tse:THMIRHAS_01170"/>
<protein>
    <submittedName>
        <fullName evidence="1">Uncharacterized protein</fullName>
    </submittedName>
</protein>
<evidence type="ECO:0000313" key="1">
    <source>
        <dbReference type="EMBL" id="BBP44744.1"/>
    </source>
</evidence>
<dbReference type="Proteomes" id="UP000501726">
    <property type="component" value="Chromosome"/>
</dbReference>
<proteinExistence type="predicted"/>
<gene>
    <name evidence="1" type="ORF">THMIRHAS_01170</name>
</gene>
<accession>A0A6F8PRT0</accession>
<evidence type="ECO:0000313" key="2">
    <source>
        <dbReference type="Proteomes" id="UP000501726"/>
    </source>
</evidence>
<keyword evidence="2" id="KW-1185">Reference proteome</keyword>
<dbReference type="AlphaFoldDB" id="A0A6F8PRT0"/>
<dbReference type="EMBL" id="AP021889">
    <property type="protein sequence ID" value="BBP44744.1"/>
    <property type="molecule type" value="Genomic_DNA"/>
</dbReference>
<reference evidence="2" key="1">
    <citation type="submission" date="2019-11" db="EMBL/GenBank/DDBJ databases">
        <title>Isolation and characterization of two novel species in the genus Thiomicrorhabdus.</title>
        <authorList>
            <person name="Mochizuki J."/>
            <person name="Kojima H."/>
            <person name="Fukui M."/>
        </authorList>
    </citation>
    <scope>NUCLEOTIDE SEQUENCE [LARGE SCALE GENOMIC DNA]</scope>
    <source>
        <strain evidence="2">aks77</strain>
    </source>
</reference>
<name>A0A6F8PRT0_9GAMM</name>
<organism evidence="1 2">
    <name type="scientific">Thiosulfatimonas sediminis</name>
    <dbReference type="NCBI Taxonomy" id="2675054"/>
    <lineage>
        <taxon>Bacteria</taxon>
        <taxon>Pseudomonadati</taxon>
        <taxon>Pseudomonadota</taxon>
        <taxon>Gammaproteobacteria</taxon>
        <taxon>Thiotrichales</taxon>
        <taxon>Piscirickettsiaceae</taxon>
        <taxon>Thiosulfatimonas</taxon>
    </lineage>
</organism>
<dbReference type="RefSeq" id="WP_173269293.1">
    <property type="nucleotide sequence ID" value="NZ_AP021889.1"/>
</dbReference>
<sequence>MATELLLNNVLGDKLFGDINTFDSTDDSTRMDTAMLGLIGILNTKAGFGYKGATAGDGTTNVNDFVKLMTKTLPFGDAIFYFNNQFSPSNELLNQGVAIIKSLPFAQDVILPMLSPAATQDEFGGDALGAGVGHLKSFPTLEPIVSEVIVNLHNDPLLGDQVSIATAFLHDFSFLGNLIGGTIPAGNALSSNDGTGHDTLDVMVAFAKKIPVAGDVVDTIIPDVFPNALGGDVQAFAGLLHDVIPGYTTADALIGNDGFFTNLMAGDLNADKLFEVVDIIVDAAPDELGGLLGGSGVLSVASLGGSGSGSADAGILGIINLGSNSALSLDSLTLLG</sequence>